<dbReference type="OrthoDB" id="6571799at2"/>
<reference evidence="2 3" key="1">
    <citation type="submission" date="2017-01" db="EMBL/GenBank/DDBJ databases">
        <title>Complete Genome Sequence of Paenalcaligenes hominis, Isolated from a paraplegic Patient with neurogenic bladder.</title>
        <authorList>
            <person name="Mukhopadhyay R."/>
            <person name="Joaquin J."/>
            <person name="Hogue R."/>
            <person name="Kilaru A."/>
            <person name="Jospin G."/>
            <person name="Mars K."/>
            <person name="Eisen J.A."/>
            <person name="Chaturvedi V."/>
        </authorList>
    </citation>
    <scope>NUCLEOTIDE SEQUENCE [LARGE SCALE GENOMIC DNA]</scope>
    <source>
        <strain evidence="2 3">15S00501</strain>
    </source>
</reference>
<dbReference type="KEGG" id="phn:PAEH1_01500"/>
<evidence type="ECO:0000256" key="1">
    <source>
        <dbReference type="SAM" id="MobiDB-lite"/>
    </source>
</evidence>
<protein>
    <recommendedName>
        <fullName evidence="4">Phage tail protein</fullName>
    </recommendedName>
</protein>
<dbReference type="EMBL" id="CP019697">
    <property type="protein sequence ID" value="AQS50554.1"/>
    <property type="molecule type" value="Genomic_DNA"/>
</dbReference>
<evidence type="ECO:0000313" key="3">
    <source>
        <dbReference type="Proteomes" id="UP000189369"/>
    </source>
</evidence>
<dbReference type="Proteomes" id="UP000189369">
    <property type="component" value="Chromosome"/>
</dbReference>
<evidence type="ECO:0008006" key="4">
    <source>
        <dbReference type="Google" id="ProtNLM"/>
    </source>
</evidence>
<sequence>MSSGAKVVSHAIKEDTPGVTPTTGQWDVLRLTGNTLTPTPNLDQSEEITDSRLSQGSIITSVDINGDLSAELSFGTFDEFLAAAFYGSWVSDVLSIGEKRTTFSIAKDYRDVGVYALFKGAHVRTMAIDIPGEGKVTLSLGLSCMDYEDAETSFVTTKKPISETPFVSSISVGTVKVDGQNLEGQACVSGMTINLDNNLQTQRCLGSGKLGPGALKETSADITGTVTLAWSKKAWEIWKNQMTRKTIAIEFPIKDSLDNEYVFNFPAVEVDGEMPSGGKSDLLEVTLNYSVAKQSPTITRKPATTPDP</sequence>
<dbReference type="InterPro" id="IPR044000">
    <property type="entry name" value="Phage_tube_2"/>
</dbReference>
<accession>A0A1U9JXR3</accession>
<feature type="region of interest" description="Disordered" evidence="1">
    <location>
        <begin position="1"/>
        <end position="24"/>
    </location>
</feature>
<dbReference type="Pfam" id="PF18906">
    <property type="entry name" value="Phage_tube_2"/>
    <property type="match status" value="1"/>
</dbReference>
<dbReference type="AlphaFoldDB" id="A0A1U9JXR3"/>
<gene>
    <name evidence="2" type="ORF">PAEH1_01500</name>
</gene>
<evidence type="ECO:0000313" key="2">
    <source>
        <dbReference type="EMBL" id="AQS50554.1"/>
    </source>
</evidence>
<proteinExistence type="predicted"/>
<organism evidence="2 3">
    <name type="scientific">Paenalcaligenes hominis</name>
    <dbReference type="NCBI Taxonomy" id="643674"/>
    <lineage>
        <taxon>Bacteria</taxon>
        <taxon>Pseudomonadati</taxon>
        <taxon>Pseudomonadota</taxon>
        <taxon>Betaproteobacteria</taxon>
        <taxon>Burkholderiales</taxon>
        <taxon>Alcaligenaceae</taxon>
        <taxon>Paenalcaligenes</taxon>
    </lineage>
</organism>
<dbReference type="STRING" id="643674.PAEH1_01500"/>
<name>A0A1U9JXR3_9BURK</name>